<accession>A0A5M3MRW7</accession>
<protein>
    <submittedName>
        <fullName evidence="3">Uncharacterized protein</fullName>
    </submittedName>
</protein>
<keyword evidence="2" id="KW-1133">Transmembrane helix</keyword>
<dbReference type="AlphaFoldDB" id="A0A5M3MRW7"/>
<dbReference type="Gene3D" id="2.60.120.260">
    <property type="entry name" value="Galactose-binding domain-like"/>
    <property type="match status" value="1"/>
</dbReference>
<feature type="region of interest" description="Disordered" evidence="1">
    <location>
        <begin position="242"/>
        <end position="265"/>
    </location>
</feature>
<evidence type="ECO:0000313" key="4">
    <source>
        <dbReference type="Proteomes" id="UP000053558"/>
    </source>
</evidence>
<keyword evidence="2" id="KW-0472">Membrane</keyword>
<dbReference type="RefSeq" id="XP_007767757.1">
    <property type="nucleotide sequence ID" value="XM_007769567.1"/>
</dbReference>
<gene>
    <name evidence="3" type="ORF">CONPUDRAFT_152797</name>
</gene>
<feature type="region of interest" description="Disordered" evidence="1">
    <location>
        <begin position="145"/>
        <end position="170"/>
    </location>
</feature>
<dbReference type="KEGG" id="cput:CONPUDRAFT_152797"/>
<dbReference type="EMBL" id="JH711577">
    <property type="protein sequence ID" value="EIW81898.1"/>
    <property type="molecule type" value="Genomic_DNA"/>
</dbReference>
<name>A0A5M3MRW7_CONPW</name>
<sequence length="265" mass="29125">MALPLPIIDDRDAQISWSEHWWQAGVSPEYDGTSTGSNRTGDTVTFTFTGTWVSVYGMVGRNSYAGLPTSSYAIDGGRPTVFEPLAMEDSVYRYQMFSSDILDDGVHTLIINNITTDCTVPGTNGTICLIWLDFIEYMPSSTELLSNQSSPSSPTSSPSPTTLHSTFTSSSNHTSARTIAGSAIGGFVALSLLAASALLIRYYRMKIRMKQDMIDSLITARPYQQIIQEPQVRSEYSWMRDNEPRVTTEEPRVSASAPPPYGEGM</sequence>
<dbReference type="OrthoDB" id="3265734at2759"/>
<keyword evidence="4" id="KW-1185">Reference proteome</keyword>
<evidence type="ECO:0000256" key="1">
    <source>
        <dbReference type="SAM" id="MobiDB-lite"/>
    </source>
</evidence>
<evidence type="ECO:0000256" key="2">
    <source>
        <dbReference type="SAM" id="Phobius"/>
    </source>
</evidence>
<dbReference type="Proteomes" id="UP000053558">
    <property type="component" value="Unassembled WGS sequence"/>
</dbReference>
<evidence type="ECO:0000313" key="3">
    <source>
        <dbReference type="EMBL" id="EIW81898.1"/>
    </source>
</evidence>
<proteinExistence type="predicted"/>
<comment type="caution">
    <text evidence="3">The sequence shown here is derived from an EMBL/GenBank/DDBJ whole genome shotgun (WGS) entry which is preliminary data.</text>
</comment>
<dbReference type="OMA" id="FIATQME"/>
<feature type="compositionally biased region" description="Basic and acidic residues" evidence="1">
    <location>
        <begin position="242"/>
        <end position="252"/>
    </location>
</feature>
<dbReference type="GeneID" id="19203074"/>
<keyword evidence="2" id="KW-0812">Transmembrane</keyword>
<organism evidence="3 4">
    <name type="scientific">Coniophora puteana (strain RWD-64-598)</name>
    <name type="common">Brown rot fungus</name>
    <dbReference type="NCBI Taxonomy" id="741705"/>
    <lineage>
        <taxon>Eukaryota</taxon>
        <taxon>Fungi</taxon>
        <taxon>Dikarya</taxon>
        <taxon>Basidiomycota</taxon>
        <taxon>Agaricomycotina</taxon>
        <taxon>Agaricomycetes</taxon>
        <taxon>Agaricomycetidae</taxon>
        <taxon>Boletales</taxon>
        <taxon>Coniophorineae</taxon>
        <taxon>Coniophoraceae</taxon>
        <taxon>Coniophora</taxon>
    </lineage>
</organism>
<feature type="transmembrane region" description="Helical" evidence="2">
    <location>
        <begin position="179"/>
        <end position="203"/>
    </location>
</feature>
<reference evidence="4" key="1">
    <citation type="journal article" date="2012" name="Science">
        <title>The Paleozoic origin of enzymatic lignin decomposition reconstructed from 31 fungal genomes.</title>
        <authorList>
            <person name="Floudas D."/>
            <person name="Binder M."/>
            <person name="Riley R."/>
            <person name="Barry K."/>
            <person name="Blanchette R.A."/>
            <person name="Henrissat B."/>
            <person name="Martinez A.T."/>
            <person name="Otillar R."/>
            <person name="Spatafora J.W."/>
            <person name="Yadav J.S."/>
            <person name="Aerts A."/>
            <person name="Benoit I."/>
            <person name="Boyd A."/>
            <person name="Carlson A."/>
            <person name="Copeland A."/>
            <person name="Coutinho P.M."/>
            <person name="de Vries R.P."/>
            <person name="Ferreira P."/>
            <person name="Findley K."/>
            <person name="Foster B."/>
            <person name="Gaskell J."/>
            <person name="Glotzer D."/>
            <person name="Gorecki P."/>
            <person name="Heitman J."/>
            <person name="Hesse C."/>
            <person name="Hori C."/>
            <person name="Igarashi K."/>
            <person name="Jurgens J.A."/>
            <person name="Kallen N."/>
            <person name="Kersten P."/>
            <person name="Kohler A."/>
            <person name="Kuees U."/>
            <person name="Kumar T.K.A."/>
            <person name="Kuo A."/>
            <person name="LaButti K."/>
            <person name="Larrondo L.F."/>
            <person name="Lindquist E."/>
            <person name="Ling A."/>
            <person name="Lombard V."/>
            <person name="Lucas S."/>
            <person name="Lundell T."/>
            <person name="Martin R."/>
            <person name="McLaughlin D.J."/>
            <person name="Morgenstern I."/>
            <person name="Morin E."/>
            <person name="Murat C."/>
            <person name="Nagy L.G."/>
            <person name="Nolan M."/>
            <person name="Ohm R.A."/>
            <person name="Patyshakuliyeva A."/>
            <person name="Rokas A."/>
            <person name="Ruiz-Duenas F.J."/>
            <person name="Sabat G."/>
            <person name="Salamov A."/>
            <person name="Samejima M."/>
            <person name="Schmutz J."/>
            <person name="Slot J.C."/>
            <person name="St John F."/>
            <person name="Stenlid J."/>
            <person name="Sun H."/>
            <person name="Sun S."/>
            <person name="Syed K."/>
            <person name="Tsang A."/>
            <person name="Wiebenga A."/>
            <person name="Young D."/>
            <person name="Pisabarro A."/>
            <person name="Eastwood D.C."/>
            <person name="Martin F."/>
            <person name="Cullen D."/>
            <person name="Grigoriev I.V."/>
            <person name="Hibbett D.S."/>
        </authorList>
    </citation>
    <scope>NUCLEOTIDE SEQUENCE [LARGE SCALE GENOMIC DNA]</scope>
    <source>
        <strain evidence="4">RWD-64-598 SS2</strain>
    </source>
</reference>